<proteinExistence type="predicted"/>
<accession>A0AA39V7H2</accession>
<reference evidence="2" key="1">
    <citation type="submission" date="2023-03" db="EMBL/GenBank/DDBJ databases">
        <title>Complete genome of Cladonia borealis.</title>
        <authorList>
            <person name="Park H."/>
        </authorList>
    </citation>
    <scope>NUCLEOTIDE SEQUENCE</scope>
    <source>
        <strain evidence="2">ANT050790</strain>
    </source>
</reference>
<protein>
    <recommendedName>
        <fullName evidence="4">Fungal N-terminal domain-containing protein</fullName>
    </recommendedName>
</protein>
<feature type="compositionally biased region" description="Polar residues" evidence="1">
    <location>
        <begin position="304"/>
        <end position="320"/>
    </location>
</feature>
<name>A0AA39V7H2_9LECA</name>
<feature type="compositionally biased region" description="Basic and acidic residues" evidence="1">
    <location>
        <begin position="503"/>
        <end position="524"/>
    </location>
</feature>
<evidence type="ECO:0008006" key="4">
    <source>
        <dbReference type="Google" id="ProtNLM"/>
    </source>
</evidence>
<dbReference type="AlphaFoldDB" id="A0AA39V7H2"/>
<evidence type="ECO:0000313" key="3">
    <source>
        <dbReference type="Proteomes" id="UP001166286"/>
    </source>
</evidence>
<keyword evidence="3" id="KW-1185">Reference proteome</keyword>
<evidence type="ECO:0000256" key="1">
    <source>
        <dbReference type="SAM" id="MobiDB-lite"/>
    </source>
</evidence>
<sequence length="541" mass="61215">MSFGFSPSDVVVLVQLARATVRNSRKACGEYAELTRETTSLHVNLQRLERETARPESPINRPSDTCRQDLAPIVDGCRKALDVLDRILEKYNALSDEERSKGKLWKAVRFGNGELANVKDLRLKLTYYTSNLSLFLNMVSMGSMGVVEKQMYEAGGDLKDIQRSLNGITAHLMSCANKEGSVLTDYADDDKAVWREFRRELIDKGFSSKVIREHKNTIQAYVKELGSRGILDDKDLKDSGNVSEEIEDTTPAQATPQCRDEAMGSFEHKTSATRDGLNSRTGTTGHFDGLSGTVNRDAREDQRFSQQTQTAPTPLTMNNISDTLPSTTQADAEIDSVVESDSREVDKVDDRMNKHRSSSLIRSAQSVLEIAEEDTWLLCGKPFKHAFQYSENGYFFGFDLSFPKQDEPFEALSDPLVARGETLEFQEEAKGFLKVAEFRTPLPKRDSKPDGESSLRLSPLFEDRRLHGLYFVIFHAIADTIMNDLLQYGLREIDARPEKWRITKWPSPREKTKREGHKDEDKGKRSTMPPHTFPTEEIEMD</sequence>
<feature type="region of interest" description="Disordered" evidence="1">
    <location>
        <begin position="232"/>
        <end position="320"/>
    </location>
</feature>
<dbReference type="Proteomes" id="UP001166286">
    <property type="component" value="Unassembled WGS sequence"/>
</dbReference>
<organism evidence="2 3">
    <name type="scientific">Cladonia borealis</name>
    <dbReference type="NCBI Taxonomy" id="184061"/>
    <lineage>
        <taxon>Eukaryota</taxon>
        <taxon>Fungi</taxon>
        <taxon>Dikarya</taxon>
        <taxon>Ascomycota</taxon>
        <taxon>Pezizomycotina</taxon>
        <taxon>Lecanoromycetes</taxon>
        <taxon>OSLEUM clade</taxon>
        <taxon>Lecanoromycetidae</taxon>
        <taxon>Lecanorales</taxon>
        <taxon>Lecanorineae</taxon>
        <taxon>Cladoniaceae</taxon>
        <taxon>Cladonia</taxon>
    </lineage>
</organism>
<gene>
    <name evidence="2" type="ORF">JMJ35_007634</name>
</gene>
<dbReference type="EMBL" id="JAFEKC020000017">
    <property type="protein sequence ID" value="KAK0510240.1"/>
    <property type="molecule type" value="Genomic_DNA"/>
</dbReference>
<feature type="region of interest" description="Disordered" evidence="1">
    <location>
        <begin position="503"/>
        <end position="541"/>
    </location>
</feature>
<comment type="caution">
    <text evidence="2">The sequence shown here is derived from an EMBL/GenBank/DDBJ whole genome shotgun (WGS) entry which is preliminary data.</text>
</comment>
<evidence type="ECO:0000313" key="2">
    <source>
        <dbReference type="EMBL" id="KAK0510240.1"/>
    </source>
</evidence>
<feature type="compositionally biased region" description="Basic and acidic residues" evidence="1">
    <location>
        <begin position="258"/>
        <end position="272"/>
    </location>
</feature>